<organism evidence="3 4">
    <name type="scientific">Anaerobium acetethylicum</name>
    <dbReference type="NCBI Taxonomy" id="1619234"/>
    <lineage>
        <taxon>Bacteria</taxon>
        <taxon>Bacillati</taxon>
        <taxon>Bacillota</taxon>
        <taxon>Clostridia</taxon>
        <taxon>Lachnospirales</taxon>
        <taxon>Lachnospiraceae</taxon>
        <taxon>Anaerobium</taxon>
    </lineage>
</organism>
<dbReference type="Pfam" id="PF18912">
    <property type="entry name" value="DZR_2"/>
    <property type="match status" value="1"/>
</dbReference>
<evidence type="ECO:0000313" key="4">
    <source>
        <dbReference type="Proteomes" id="UP000199315"/>
    </source>
</evidence>
<accession>A0A1D3TQ88</accession>
<dbReference type="RefSeq" id="WP_091230290.1">
    <property type="nucleotide sequence ID" value="NZ_FMKA01000002.1"/>
</dbReference>
<keyword evidence="4" id="KW-1185">Reference proteome</keyword>
<dbReference type="InterPro" id="IPR044005">
    <property type="entry name" value="DZR_2"/>
</dbReference>
<name>A0A1D3TQ88_9FIRM</name>
<gene>
    <name evidence="3" type="ORF">SAMN05421730_1002137</name>
</gene>
<evidence type="ECO:0000256" key="1">
    <source>
        <dbReference type="ARBA" id="ARBA00008007"/>
    </source>
</evidence>
<dbReference type="InterPro" id="IPR000836">
    <property type="entry name" value="PRTase_dom"/>
</dbReference>
<dbReference type="Gene3D" id="3.40.50.2020">
    <property type="match status" value="1"/>
</dbReference>
<feature type="domain" description="Double zinc ribbon" evidence="2">
    <location>
        <begin position="11"/>
        <end position="67"/>
    </location>
</feature>
<dbReference type="PANTHER" id="PTHR47505:SF1">
    <property type="entry name" value="DNA UTILIZATION PROTEIN YHGH"/>
    <property type="match status" value="1"/>
</dbReference>
<dbReference type="OrthoDB" id="9779910at2"/>
<dbReference type="AlphaFoldDB" id="A0A1D3TQ88"/>
<dbReference type="EMBL" id="FMKA01000002">
    <property type="protein sequence ID" value="SCP95709.1"/>
    <property type="molecule type" value="Genomic_DNA"/>
</dbReference>
<reference evidence="3 4" key="1">
    <citation type="submission" date="2016-09" db="EMBL/GenBank/DDBJ databases">
        <authorList>
            <person name="Capua I."/>
            <person name="De Benedictis P."/>
            <person name="Joannis T."/>
            <person name="Lombin L.H."/>
            <person name="Cattoli G."/>
        </authorList>
    </citation>
    <scope>NUCLEOTIDE SEQUENCE [LARGE SCALE GENOMIC DNA]</scope>
    <source>
        <strain evidence="3 4">GluBS11</strain>
    </source>
</reference>
<comment type="similarity">
    <text evidence="1">Belongs to the ComF/GntX family.</text>
</comment>
<sequence>MQKNGLAEAMAELVYPRHCPVCHEIMPYGTGKACVPCRASLSCIGEPKCRKCGKPVDQEEQEYCFDCSRQSHSYEQGTAVWLYDKKMKESIYRFKYHNKREYGDFYTEEIMRHCGSDIQRWKADMIIPVPLHKSKMRKRGFNQAELIARGIGESTGIPVRNDIVVRNRKTLPQKELSLKERQINLKRAFKIVDNDVELKIIILIDDIYTTGSTVDGVAEVLLEAGASRVYYVSICIGKGI</sequence>
<evidence type="ECO:0000259" key="2">
    <source>
        <dbReference type="Pfam" id="PF18912"/>
    </source>
</evidence>
<dbReference type="PANTHER" id="PTHR47505">
    <property type="entry name" value="DNA UTILIZATION PROTEIN YHGH"/>
    <property type="match status" value="1"/>
</dbReference>
<evidence type="ECO:0000313" key="3">
    <source>
        <dbReference type="EMBL" id="SCP95709.1"/>
    </source>
</evidence>
<dbReference type="CDD" id="cd06223">
    <property type="entry name" value="PRTases_typeI"/>
    <property type="match status" value="1"/>
</dbReference>
<dbReference type="SUPFAM" id="SSF53271">
    <property type="entry name" value="PRTase-like"/>
    <property type="match status" value="1"/>
</dbReference>
<dbReference type="InterPro" id="IPR051910">
    <property type="entry name" value="ComF/GntX_DNA_util-trans"/>
</dbReference>
<dbReference type="InterPro" id="IPR029057">
    <property type="entry name" value="PRTase-like"/>
</dbReference>
<dbReference type="STRING" id="1619234.SAMN05421730_1002137"/>
<dbReference type="Proteomes" id="UP000199315">
    <property type="component" value="Unassembled WGS sequence"/>
</dbReference>
<protein>
    <submittedName>
        <fullName evidence="3">ComF family protein</fullName>
    </submittedName>
</protein>
<proteinExistence type="inferred from homology"/>